<dbReference type="Proteomes" id="UP001519272">
    <property type="component" value="Unassembled WGS sequence"/>
</dbReference>
<comment type="caution">
    <text evidence="2">The sequence shown here is derived from an EMBL/GenBank/DDBJ whole genome shotgun (WGS) entry which is preliminary data.</text>
</comment>
<evidence type="ECO:0000256" key="1">
    <source>
        <dbReference type="SAM" id="Phobius"/>
    </source>
</evidence>
<evidence type="ECO:0000313" key="3">
    <source>
        <dbReference type="Proteomes" id="UP001519272"/>
    </source>
</evidence>
<keyword evidence="1" id="KW-0472">Membrane</keyword>
<proteinExistence type="predicted"/>
<organism evidence="2 3">
    <name type="scientific">Paenibacillus turicensis</name>
    <dbReference type="NCBI Taxonomy" id="160487"/>
    <lineage>
        <taxon>Bacteria</taxon>
        <taxon>Bacillati</taxon>
        <taxon>Bacillota</taxon>
        <taxon>Bacilli</taxon>
        <taxon>Bacillales</taxon>
        <taxon>Paenibacillaceae</taxon>
        <taxon>Paenibacillus</taxon>
    </lineage>
</organism>
<dbReference type="RefSeq" id="WP_245251010.1">
    <property type="nucleotide sequence ID" value="NZ_JAGGKG010000001.1"/>
</dbReference>
<evidence type="ECO:0008006" key="4">
    <source>
        <dbReference type="Google" id="ProtNLM"/>
    </source>
</evidence>
<evidence type="ECO:0000313" key="2">
    <source>
        <dbReference type="EMBL" id="MBP1903439.1"/>
    </source>
</evidence>
<reference evidence="2 3" key="1">
    <citation type="submission" date="2021-03" db="EMBL/GenBank/DDBJ databases">
        <title>Genomic Encyclopedia of Type Strains, Phase IV (KMG-IV): sequencing the most valuable type-strain genomes for metagenomic binning, comparative biology and taxonomic classification.</title>
        <authorList>
            <person name="Goeker M."/>
        </authorList>
    </citation>
    <scope>NUCLEOTIDE SEQUENCE [LARGE SCALE GENOMIC DNA]</scope>
    <source>
        <strain evidence="2 3">DSM 14349</strain>
    </source>
</reference>
<sequence>MRWLNKRISTIRDITAIKAIRTIRKKDNELKITQTRGSVVLEASLVMPIFIMFIFFLIYIVQMTITLGQMHTVSANAAKLVASHIYPISVVVENFKQSPSSNSNLNPSSISTSNINTTWSIPKLSLTEWSTQYTSKLPEPLSSWMKRAVDKGITPLEEIKTQVSEAVLDPIIKPLLRPLLKHTSLYEPRLHVSSITIPDLGKGERPYIGIELSYELPIKVPFTSTPIYLQTKSVERIWIGDTGEGREGDVEGSLDDGSKGTPATILLKPKPAYIGRKAKVKAKVEPGTTATLIIYYKSGVSTAKYLGEATADENGVLEWEWLVGGNTTPSSQGTLVVETETGARTVDNFDVSNKE</sequence>
<protein>
    <recommendedName>
        <fullName evidence="4">Pilus assembly protein TadE</fullName>
    </recommendedName>
</protein>
<keyword evidence="3" id="KW-1185">Reference proteome</keyword>
<keyword evidence="1" id="KW-0812">Transmembrane</keyword>
<feature type="transmembrane region" description="Helical" evidence="1">
    <location>
        <begin position="39"/>
        <end position="61"/>
    </location>
</feature>
<name>A0ABS4FLJ1_9BACL</name>
<keyword evidence="1" id="KW-1133">Transmembrane helix</keyword>
<dbReference type="EMBL" id="JAGGKG010000001">
    <property type="protein sequence ID" value="MBP1903439.1"/>
    <property type="molecule type" value="Genomic_DNA"/>
</dbReference>
<accession>A0ABS4FLJ1</accession>
<gene>
    <name evidence="2" type="ORF">J2Z32_000051</name>
</gene>